<name>A0AAD6WLL4_9AGAR</name>
<gene>
    <name evidence="2" type="ORF">C8F04DRAFT_1244495</name>
</gene>
<protein>
    <submittedName>
        <fullName evidence="2">Uncharacterized protein</fullName>
    </submittedName>
</protein>
<keyword evidence="3" id="KW-1185">Reference proteome</keyword>
<keyword evidence="1" id="KW-0472">Membrane</keyword>
<reference evidence="2" key="1">
    <citation type="submission" date="2023-03" db="EMBL/GenBank/DDBJ databases">
        <title>Massive genome expansion in bonnet fungi (Mycena s.s.) driven by repeated elements and novel gene families across ecological guilds.</title>
        <authorList>
            <consortium name="Lawrence Berkeley National Laboratory"/>
            <person name="Harder C.B."/>
            <person name="Miyauchi S."/>
            <person name="Viragh M."/>
            <person name="Kuo A."/>
            <person name="Thoen E."/>
            <person name="Andreopoulos B."/>
            <person name="Lu D."/>
            <person name="Skrede I."/>
            <person name="Drula E."/>
            <person name="Henrissat B."/>
            <person name="Morin E."/>
            <person name="Kohler A."/>
            <person name="Barry K."/>
            <person name="LaButti K."/>
            <person name="Morin E."/>
            <person name="Salamov A."/>
            <person name="Lipzen A."/>
            <person name="Mereny Z."/>
            <person name="Hegedus B."/>
            <person name="Baldrian P."/>
            <person name="Stursova M."/>
            <person name="Weitz H."/>
            <person name="Taylor A."/>
            <person name="Grigoriev I.V."/>
            <person name="Nagy L.G."/>
            <person name="Martin F."/>
            <person name="Kauserud H."/>
        </authorList>
    </citation>
    <scope>NUCLEOTIDE SEQUENCE</scope>
    <source>
        <strain evidence="2">CBHHK200</strain>
    </source>
</reference>
<evidence type="ECO:0000256" key="1">
    <source>
        <dbReference type="SAM" id="Phobius"/>
    </source>
</evidence>
<organism evidence="2 3">
    <name type="scientific">Mycena alexandri</name>
    <dbReference type="NCBI Taxonomy" id="1745969"/>
    <lineage>
        <taxon>Eukaryota</taxon>
        <taxon>Fungi</taxon>
        <taxon>Dikarya</taxon>
        <taxon>Basidiomycota</taxon>
        <taxon>Agaricomycotina</taxon>
        <taxon>Agaricomycetes</taxon>
        <taxon>Agaricomycetidae</taxon>
        <taxon>Agaricales</taxon>
        <taxon>Marasmiineae</taxon>
        <taxon>Mycenaceae</taxon>
        <taxon>Mycena</taxon>
    </lineage>
</organism>
<keyword evidence="1" id="KW-1133">Transmembrane helix</keyword>
<keyword evidence="1" id="KW-0812">Transmembrane</keyword>
<sequence>MAGRRTLRSGKEFSQFELGCSSSWPTYLCTQLRRRRQTCILYRVARGYWPAGRARGTRGGLFYHNYLLALLLAFSLLLLPFHPAFLGQSHP</sequence>
<evidence type="ECO:0000313" key="2">
    <source>
        <dbReference type="EMBL" id="KAJ7017032.1"/>
    </source>
</evidence>
<accession>A0AAD6WLL4</accession>
<dbReference type="Proteomes" id="UP001218188">
    <property type="component" value="Unassembled WGS sequence"/>
</dbReference>
<comment type="caution">
    <text evidence="2">The sequence shown here is derived from an EMBL/GenBank/DDBJ whole genome shotgun (WGS) entry which is preliminary data.</text>
</comment>
<feature type="transmembrane region" description="Helical" evidence="1">
    <location>
        <begin position="61"/>
        <end position="81"/>
    </location>
</feature>
<dbReference type="AlphaFoldDB" id="A0AAD6WLL4"/>
<dbReference type="EMBL" id="JARJCM010000442">
    <property type="protein sequence ID" value="KAJ7017032.1"/>
    <property type="molecule type" value="Genomic_DNA"/>
</dbReference>
<evidence type="ECO:0000313" key="3">
    <source>
        <dbReference type="Proteomes" id="UP001218188"/>
    </source>
</evidence>
<proteinExistence type="predicted"/>